<dbReference type="Gene3D" id="1.20.1070.10">
    <property type="entry name" value="Rhodopsin 7-helix transmembrane proteins"/>
    <property type="match status" value="1"/>
</dbReference>
<feature type="transmembrane region" description="Helical" evidence="5">
    <location>
        <begin position="149"/>
        <end position="168"/>
    </location>
</feature>
<feature type="transmembrane region" description="Helical" evidence="5">
    <location>
        <begin position="61"/>
        <end position="79"/>
    </location>
</feature>
<comment type="caution">
    <text evidence="7">The sequence shown here is derived from an EMBL/GenBank/DDBJ whole genome shotgun (WGS) entry which is preliminary data.</text>
</comment>
<evidence type="ECO:0000313" key="7">
    <source>
        <dbReference type="EMBL" id="KAF1753002.1"/>
    </source>
</evidence>
<evidence type="ECO:0000256" key="3">
    <source>
        <dbReference type="ARBA" id="ARBA00022989"/>
    </source>
</evidence>
<comment type="subcellular location">
    <subcellularLocation>
        <location evidence="1">Membrane</location>
    </subcellularLocation>
</comment>
<dbReference type="InterPro" id="IPR019427">
    <property type="entry name" value="7TM_GPCR_serpentine_rcpt_Srw"/>
</dbReference>
<feature type="transmembrane region" description="Helical" evidence="5">
    <location>
        <begin position="32"/>
        <end position="49"/>
    </location>
</feature>
<dbReference type="SUPFAM" id="SSF81321">
    <property type="entry name" value="Family A G protein-coupled receptor-like"/>
    <property type="match status" value="1"/>
</dbReference>
<feature type="transmembrane region" description="Helical" evidence="5">
    <location>
        <begin position="105"/>
        <end position="128"/>
    </location>
</feature>
<dbReference type="GO" id="GO:0016020">
    <property type="term" value="C:membrane"/>
    <property type="evidence" value="ECO:0007669"/>
    <property type="project" value="UniProtKB-SubCell"/>
</dbReference>
<reference evidence="7 8" key="1">
    <citation type="submission" date="2019-12" db="EMBL/GenBank/DDBJ databases">
        <title>Chromosome-level assembly of the Caenorhabditis remanei genome.</title>
        <authorList>
            <person name="Teterina A.A."/>
            <person name="Willis J.H."/>
            <person name="Phillips P.C."/>
        </authorList>
    </citation>
    <scope>NUCLEOTIDE SEQUENCE [LARGE SCALE GENOMIC DNA]</scope>
    <source>
        <strain evidence="7 8">PX506</strain>
        <tissue evidence="7">Whole organism</tissue>
    </source>
</reference>
<evidence type="ECO:0000256" key="5">
    <source>
        <dbReference type="SAM" id="Phobius"/>
    </source>
</evidence>
<dbReference type="Proteomes" id="UP000483820">
    <property type="component" value="Chromosome V"/>
</dbReference>
<evidence type="ECO:0000313" key="8">
    <source>
        <dbReference type="Proteomes" id="UP000483820"/>
    </source>
</evidence>
<keyword evidence="2 5" id="KW-0812">Transmembrane</keyword>
<feature type="transmembrane region" description="Helical" evidence="5">
    <location>
        <begin position="312"/>
        <end position="333"/>
    </location>
</feature>
<keyword evidence="4 5" id="KW-0472">Membrane</keyword>
<keyword evidence="3 5" id="KW-1133">Transmembrane helix</keyword>
<name>A0A6A5GET4_CAERE</name>
<feature type="transmembrane region" description="Helical" evidence="5">
    <location>
        <begin position="223"/>
        <end position="244"/>
    </location>
</feature>
<sequence length="370" mass="41887">MSAGDSGSANQTLQEVATVVNGIGSYLHQTNFILSCISLVINSFHLLVLSRKSMKTSSTNIILIGLSISDTIIMLTTLYKHYVMVDMENSDCVTSEYRIKVYMDLTVWSILVVFRRCGCWLGVLMATVRYFVVKKITVSRYGNWSEPRVGWVMVFSVFCISGLQTILYQSRWMVVENRSVPLPINCAEYQNINRAPQFSTMLTPFFSFDNQIVLRSYVMFDSIVTKFIPCIAFPVLTISLLRVLRKMKKSGGNSGRKISVSSEEKKGLTTKLIVILTISFFLTEAPLGFIYLVKVFFDRNDPILLLSTDFVVYFSMLVTINSILHPSFCVMMSSQYRDSIRKMLGVKRNPKMSSARNKTSVISVQGIQMT</sequence>
<evidence type="ECO:0000256" key="4">
    <source>
        <dbReference type="ARBA" id="ARBA00023136"/>
    </source>
</evidence>
<feature type="domain" description="G-protein coupled receptors family 1 profile" evidence="6">
    <location>
        <begin position="41"/>
        <end position="329"/>
    </location>
</feature>
<dbReference type="KEGG" id="crq:GCK72_019557"/>
<organism evidence="7 8">
    <name type="scientific">Caenorhabditis remanei</name>
    <name type="common">Caenorhabditis vulgaris</name>
    <dbReference type="NCBI Taxonomy" id="31234"/>
    <lineage>
        <taxon>Eukaryota</taxon>
        <taxon>Metazoa</taxon>
        <taxon>Ecdysozoa</taxon>
        <taxon>Nematoda</taxon>
        <taxon>Chromadorea</taxon>
        <taxon>Rhabditida</taxon>
        <taxon>Rhabditina</taxon>
        <taxon>Rhabditomorpha</taxon>
        <taxon>Rhabditoidea</taxon>
        <taxon>Rhabditidae</taxon>
        <taxon>Peloderinae</taxon>
        <taxon>Caenorhabditis</taxon>
    </lineage>
</organism>
<accession>A0A6A5GET4</accession>
<evidence type="ECO:0000256" key="1">
    <source>
        <dbReference type="ARBA" id="ARBA00004370"/>
    </source>
</evidence>
<dbReference type="InterPro" id="IPR000276">
    <property type="entry name" value="GPCR_Rhodpsn"/>
</dbReference>
<feature type="transmembrane region" description="Helical" evidence="5">
    <location>
        <begin position="272"/>
        <end position="292"/>
    </location>
</feature>
<evidence type="ECO:0000256" key="2">
    <source>
        <dbReference type="ARBA" id="ARBA00022692"/>
    </source>
</evidence>
<dbReference type="PANTHER" id="PTHR47164">
    <property type="entry name" value="SERPENTINE RECEPTOR, CLASS W-RELATED"/>
    <property type="match status" value="1"/>
</dbReference>
<dbReference type="PRINTS" id="PR00237">
    <property type="entry name" value="GPCRRHODOPSN"/>
</dbReference>
<proteinExistence type="predicted"/>
<protein>
    <recommendedName>
        <fullName evidence="6">G-protein coupled receptors family 1 profile domain-containing protein</fullName>
    </recommendedName>
</protein>
<evidence type="ECO:0000259" key="6">
    <source>
        <dbReference type="PROSITE" id="PS50262"/>
    </source>
</evidence>
<dbReference type="GeneID" id="9838987"/>
<dbReference type="CTD" id="9838987"/>
<dbReference type="EMBL" id="WUAV01000005">
    <property type="protein sequence ID" value="KAF1753002.1"/>
    <property type="molecule type" value="Genomic_DNA"/>
</dbReference>
<dbReference type="AlphaFoldDB" id="A0A6A5GET4"/>
<dbReference type="Pfam" id="PF10324">
    <property type="entry name" value="7TM_GPCR_Srw"/>
    <property type="match status" value="1"/>
</dbReference>
<dbReference type="PROSITE" id="PS50262">
    <property type="entry name" value="G_PROTEIN_RECEP_F1_2"/>
    <property type="match status" value="1"/>
</dbReference>
<dbReference type="GO" id="GO:0008528">
    <property type="term" value="F:G protein-coupled peptide receptor activity"/>
    <property type="evidence" value="ECO:0007669"/>
    <property type="project" value="InterPro"/>
</dbReference>
<dbReference type="InterPro" id="IPR017452">
    <property type="entry name" value="GPCR_Rhodpsn_7TM"/>
</dbReference>
<dbReference type="CDD" id="cd14978">
    <property type="entry name" value="7tmA_FMRFamide_R-like"/>
    <property type="match status" value="1"/>
</dbReference>
<dbReference type="RefSeq" id="XP_003115664.2">
    <property type="nucleotide sequence ID" value="XM_003115616.2"/>
</dbReference>
<gene>
    <name evidence="7" type="ORF">GCK72_019557</name>
</gene>